<dbReference type="InterPro" id="IPR007219">
    <property type="entry name" value="XnlR_reg_dom"/>
</dbReference>
<feature type="domain" description="Xylanolytic transcriptional activator regulatory" evidence="6">
    <location>
        <begin position="260"/>
        <end position="332"/>
    </location>
</feature>
<dbReference type="Proteomes" id="UP000054383">
    <property type="component" value="Unassembled WGS sequence"/>
</dbReference>
<evidence type="ECO:0000256" key="2">
    <source>
        <dbReference type="ARBA" id="ARBA00023015"/>
    </source>
</evidence>
<accession>A0A0U1LS86</accession>
<comment type="subcellular location">
    <subcellularLocation>
        <location evidence="1">Nucleus</location>
    </subcellularLocation>
</comment>
<proteinExistence type="predicted"/>
<dbReference type="GO" id="GO:0005634">
    <property type="term" value="C:nucleus"/>
    <property type="evidence" value="ECO:0007669"/>
    <property type="project" value="UniProtKB-SubCell"/>
</dbReference>
<evidence type="ECO:0000256" key="3">
    <source>
        <dbReference type="ARBA" id="ARBA00023163"/>
    </source>
</evidence>
<keyword evidence="8" id="KW-1185">Reference proteome</keyword>
<feature type="compositionally biased region" description="Polar residues" evidence="5">
    <location>
        <begin position="624"/>
        <end position="635"/>
    </location>
</feature>
<dbReference type="AlphaFoldDB" id="A0A0U1LS86"/>
<dbReference type="PANTHER" id="PTHR31001">
    <property type="entry name" value="UNCHARACTERIZED TRANSCRIPTIONAL REGULATORY PROTEIN"/>
    <property type="match status" value="1"/>
</dbReference>
<feature type="region of interest" description="Disordered" evidence="5">
    <location>
        <begin position="607"/>
        <end position="635"/>
    </location>
</feature>
<keyword evidence="3" id="KW-0804">Transcription</keyword>
<feature type="compositionally biased region" description="Polar residues" evidence="5">
    <location>
        <begin position="44"/>
        <end position="59"/>
    </location>
</feature>
<dbReference type="GO" id="GO:0006351">
    <property type="term" value="P:DNA-templated transcription"/>
    <property type="evidence" value="ECO:0007669"/>
    <property type="project" value="InterPro"/>
</dbReference>
<keyword evidence="4" id="KW-0539">Nucleus</keyword>
<evidence type="ECO:0000259" key="6">
    <source>
        <dbReference type="SMART" id="SM00906"/>
    </source>
</evidence>
<evidence type="ECO:0000313" key="8">
    <source>
        <dbReference type="Proteomes" id="UP000054383"/>
    </source>
</evidence>
<sequence length="711" mass="79947">MVARLKRYEEVLQRAGIGPALLDHEDSRGETVPGQEALSDGSEKYSSPQGFSTPVSAPSENMPRSVPGRLITKEGRSLYLDNHFWKSVSNELQDSEGILPEASTDALLGPKEHEEEVLNGNFLFVGKPSRQSLYHLHPNPIQIFKLWQVFLDGVNPLTKIIHAPTMQQRILDAAGDLKSVSPELEALMFAIYCSAFLSMSDEDVRKLFDEPKSTLLSRYRQAAQQALVNTGVLGTSELIVLQAFLLFILSVRLVYNPHVLWSMCGVCSRIAQRIGLHKDGSKLGLSVFETEIRRRTWWKLTVTDATIGHMAGCESPGIHTADTKIPSNIDDCALDPDMKEFPVESSGATEMIFCLVCYELGTWLYKHAEIKRSTFDGFWGPINSLSISVEEKDRMIDELEHVFETRYLNYCDSSIPLHLMTRIVARSAVALSRLRAHHPRQYQERGHEMPQSERTLLFGYCKTIVEYADILFSTGKMLKFMWHADFHFPWEPIIVMLSELREQAIGEQVKEGWSLVDRLLQSQFKNLEKGTNTPLHLAVANLAIKAWSAHVAESEHRRIPPVPLPESITMYWTYLQRLRVSNPTQTKTATVTIPAATTAVQHYPEPLFSTGRTTRTTTTTTTTPSDTIPTVGSETSDNMLRYNATIPGPEISSASFKYAADPINSDLDMNAITGMYPVEDSPMDWVQWDDLLQQFQAQASGEMGILFPSQF</sequence>
<protein>
    <submittedName>
        <fullName evidence="7">Putative transcriptional regulatory protein C139,03</fullName>
    </submittedName>
</protein>
<dbReference type="PANTHER" id="PTHR31001:SF85">
    <property type="entry name" value="ZN(II)2CYS6 TRANSCRIPTION FACTOR (EUROFUNG)"/>
    <property type="match status" value="1"/>
</dbReference>
<keyword evidence="2" id="KW-0805">Transcription regulation</keyword>
<name>A0A0U1LS86_TALIS</name>
<dbReference type="GO" id="GO:0008270">
    <property type="term" value="F:zinc ion binding"/>
    <property type="evidence" value="ECO:0007669"/>
    <property type="project" value="InterPro"/>
</dbReference>
<feature type="compositionally biased region" description="Low complexity" evidence="5">
    <location>
        <begin position="610"/>
        <end position="623"/>
    </location>
</feature>
<dbReference type="SMART" id="SM00906">
    <property type="entry name" value="Fungal_trans"/>
    <property type="match status" value="1"/>
</dbReference>
<evidence type="ECO:0000313" key="7">
    <source>
        <dbReference type="EMBL" id="CRG86135.1"/>
    </source>
</evidence>
<feature type="region of interest" description="Disordered" evidence="5">
    <location>
        <begin position="22"/>
        <end position="66"/>
    </location>
</feature>
<dbReference type="OMA" id="YLWHIAN"/>
<organism evidence="7 8">
    <name type="scientific">Talaromyces islandicus</name>
    <name type="common">Penicillium islandicum</name>
    <dbReference type="NCBI Taxonomy" id="28573"/>
    <lineage>
        <taxon>Eukaryota</taxon>
        <taxon>Fungi</taxon>
        <taxon>Dikarya</taxon>
        <taxon>Ascomycota</taxon>
        <taxon>Pezizomycotina</taxon>
        <taxon>Eurotiomycetes</taxon>
        <taxon>Eurotiomycetidae</taxon>
        <taxon>Eurotiales</taxon>
        <taxon>Trichocomaceae</taxon>
        <taxon>Talaromyces</taxon>
        <taxon>Talaromyces sect. Islandici</taxon>
    </lineage>
</organism>
<evidence type="ECO:0000256" key="5">
    <source>
        <dbReference type="SAM" id="MobiDB-lite"/>
    </source>
</evidence>
<dbReference type="InterPro" id="IPR050613">
    <property type="entry name" value="Sec_Metabolite_Reg"/>
</dbReference>
<reference evidence="7 8" key="1">
    <citation type="submission" date="2015-04" db="EMBL/GenBank/DDBJ databases">
        <authorList>
            <person name="Syromyatnikov M.Y."/>
            <person name="Popov V.N."/>
        </authorList>
    </citation>
    <scope>NUCLEOTIDE SEQUENCE [LARGE SCALE GENOMIC DNA]</scope>
    <source>
        <strain evidence="7">WF-38-12</strain>
    </source>
</reference>
<dbReference type="EMBL" id="CVMT01000002">
    <property type="protein sequence ID" value="CRG86135.1"/>
    <property type="molecule type" value="Genomic_DNA"/>
</dbReference>
<dbReference type="OrthoDB" id="2269373at2759"/>
<dbReference type="CDD" id="cd12148">
    <property type="entry name" value="fungal_TF_MHR"/>
    <property type="match status" value="1"/>
</dbReference>
<gene>
    <name evidence="7" type="ORF">PISL3812_03138</name>
</gene>
<dbReference type="STRING" id="28573.A0A0U1LS86"/>
<evidence type="ECO:0000256" key="4">
    <source>
        <dbReference type="ARBA" id="ARBA00023242"/>
    </source>
</evidence>
<dbReference type="Pfam" id="PF04082">
    <property type="entry name" value="Fungal_trans"/>
    <property type="match status" value="1"/>
</dbReference>
<dbReference type="GO" id="GO:0003677">
    <property type="term" value="F:DNA binding"/>
    <property type="evidence" value="ECO:0007669"/>
    <property type="project" value="InterPro"/>
</dbReference>
<evidence type="ECO:0000256" key="1">
    <source>
        <dbReference type="ARBA" id="ARBA00004123"/>
    </source>
</evidence>